<evidence type="ECO:0000313" key="6">
    <source>
        <dbReference type="Proteomes" id="UP001147746"/>
    </source>
</evidence>
<dbReference type="SUPFAM" id="SSF52540">
    <property type="entry name" value="P-loop containing nucleoside triphosphate hydrolases"/>
    <property type="match status" value="1"/>
</dbReference>
<dbReference type="InterPro" id="IPR027417">
    <property type="entry name" value="P-loop_NTPase"/>
</dbReference>
<dbReference type="EMBL" id="JAPZBO010000007">
    <property type="protein sequence ID" value="KAJ5311328.1"/>
    <property type="molecule type" value="Genomic_DNA"/>
</dbReference>
<proteinExistence type="inferred from homology"/>
<keyword evidence="3" id="KW-0067">ATP-binding</keyword>
<reference evidence="5" key="2">
    <citation type="journal article" date="2023" name="IMA Fungus">
        <title>Comparative genomic study of the Penicillium genus elucidates a diverse pangenome and 15 lateral gene transfer events.</title>
        <authorList>
            <person name="Petersen C."/>
            <person name="Sorensen T."/>
            <person name="Nielsen M.R."/>
            <person name="Sondergaard T.E."/>
            <person name="Sorensen J.L."/>
            <person name="Fitzpatrick D.A."/>
            <person name="Frisvad J.C."/>
            <person name="Nielsen K.L."/>
        </authorList>
    </citation>
    <scope>NUCLEOTIDE SEQUENCE</scope>
    <source>
        <strain evidence="5">IBT 21472</strain>
    </source>
</reference>
<evidence type="ECO:0000256" key="2">
    <source>
        <dbReference type="ARBA" id="ARBA00022741"/>
    </source>
</evidence>
<gene>
    <name evidence="5" type="ORF">N7476_007188</name>
</gene>
<dbReference type="PANTHER" id="PTHR12169">
    <property type="entry name" value="ATPASE N2B"/>
    <property type="match status" value="1"/>
</dbReference>
<comment type="similarity">
    <text evidence="1">Belongs to the AFG1 ATPase family.</text>
</comment>
<organism evidence="5 6">
    <name type="scientific">Penicillium atrosanguineum</name>
    <dbReference type="NCBI Taxonomy" id="1132637"/>
    <lineage>
        <taxon>Eukaryota</taxon>
        <taxon>Fungi</taxon>
        <taxon>Dikarya</taxon>
        <taxon>Ascomycota</taxon>
        <taxon>Pezizomycotina</taxon>
        <taxon>Eurotiomycetes</taxon>
        <taxon>Eurotiomycetidae</taxon>
        <taxon>Eurotiales</taxon>
        <taxon>Aspergillaceae</taxon>
        <taxon>Penicillium</taxon>
    </lineage>
</organism>
<reference evidence="5" key="1">
    <citation type="submission" date="2022-12" db="EMBL/GenBank/DDBJ databases">
        <authorList>
            <person name="Petersen C."/>
        </authorList>
    </citation>
    <scope>NUCLEOTIDE SEQUENCE</scope>
    <source>
        <strain evidence="5">IBT 21472</strain>
    </source>
</reference>
<dbReference type="GO" id="GO:0005524">
    <property type="term" value="F:ATP binding"/>
    <property type="evidence" value="ECO:0007669"/>
    <property type="project" value="UniProtKB-KW"/>
</dbReference>
<dbReference type="Gene3D" id="3.40.50.300">
    <property type="entry name" value="P-loop containing nucleotide triphosphate hydrolases"/>
    <property type="match status" value="1"/>
</dbReference>
<protein>
    <submittedName>
        <fullName evidence="5">Mitochondrial ATPase (Afg1)</fullName>
    </submittedName>
</protein>
<feature type="compositionally biased region" description="Basic and acidic residues" evidence="4">
    <location>
        <begin position="608"/>
        <end position="631"/>
    </location>
</feature>
<evidence type="ECO:0000256" key="3">
    <source>
        <dbReference type="ARBA" id="ARBA00022840"/>
    </source>
</evidence>
<dbReference type="AlphaFoldDB" id="A0A9W9PVA5"/>
<name>A0A9W9PVA5_9EURO</name>
<dbReference type="Pfam" id="PF03969">
    <property type="entry name" value="AFG1_ATPase"/>
    <property type="match status" value="1"/>
</dbReference>
<dbReference type="GO" id="GO:0005739">
    <property type="term" value="C:mitochondrion"/>
    <property type="evidence" value="ECO:0007669"/>
    <property type="project" value="TreeGrafter"/>
</dbReference>
<evidence type="ECO:0000313" key="5">
    <source>
        <dbReference type="EMBL" id="KAJ5311328.1"/>
    </source>
</evidence>
<feature type="region of interest" description="Disordered" evidence="4">
    <location>
        <begin position="604"/>
        <end position="631"/>
    </location>
</feature>
<evidence type="ECO:0000256" key="4">
    <source>
        <dbReference type="SAM" id="MobiDB-lite"/>
    </source>
</evidence>
<dbReference type="NCBIfam" id="NF040713">
    <property type="entry name" value="ZapE"/>
    <property type="match status" value="1"/>
</dbReference>
<evidence type="ECO:0000256" key="1">
    <source>
        <dbReference type="ARBA" id="ARBA00010322"/>
    </source>
</evidence>
<comment type="caution">
    <text evidence="5">The sequence shown here is derived from an EMBL/GenBank/DDBJ whole genome shotgun (WGS) entry which is preliminary data.</text>
</comment>
<accession>A0A9W9PVA5</accession>
<dbReference type="GO" id="GO:0016887">
    <property type="term" value="F:ATP hydrolysis activity"/>
    <property type="evidence" value="ECO:0007669"/>
    <property type="project" value="InterPro"/>
</dbReference>
<sequence>MTRPIGPFIFRLRNRSHRTSNYIGFFCKLRILLGFHLRFLERSVSTVAAPSRLSSHCRSREKNSTCGNTSATPINIPIHHETLHEGLSPRRTAHVHGSPKCCATAGCCARAHLCHPARTPRTVANRSKSGIPTARALGSRLPLRARGRGMATAGHGVTAAEGEKEGYVVPTEGPMKEYDTRVEEGRLRDDPYQRGIIQNLQDLFEALKSYDAPKVIHPSIESLDPQPKKSFFGSLFGGGKDKAAKSTIPETLPEGLYMYGDVGCGKTMLMDLFFDTMPPNIKNKTRIHFHNFMQDVHKRMHVVKMKYGNDFDALPMVAADIAEMANVLCFDEFQCTDVADAMILRRLIEVLMSHGVVIVTTSNRHPDDLYKNGIQRESFIPCINLLKSELNVINLNSPTDYRKIPRPPAAVYHHPLDTDAEQHAKKWFDFLGDPINDPSHPATQEVWGRTIRVPRASGKAARFTFNELIGTATGAADYLELVRHYDAFIVTDVPGMNLNQRDLARRFITFIDAVYESRAKLVLTTEVPLTNLFLSEKDVKDSLKGDDSDLSDAMRNLMDDLGMSVQALKNTSIFSGDEERFAFARALSRLSEMGSREWVERGLGVGKTPEESKEEREAWLKTRSHWSEDNM</sequence>
<dbReference type="FunFam" id="3.40.50.300:FF:001493">
    <property type="entry name" value="Mitochondrial ATPase (Afg1), putative"/>
    <property type="match status" value="1"/>
</dbReference>
<keyword evidence="6" id="KW-1185">Reference proteome</keyword>
<dbReference type="Proteomes" id="UP001147746">
    <property type="component" value="Unassembled WGS sequence"/>
</dbReference>
<dbReference type="InterPro" id="IPR005654">
    <property type="entry name" value="ATPase_AFG1-like"/>
</dbReference>
<dbReference type="GO" id="GO:0006515">
    <property type="term" value="P:protein quality control for misfolded or incompletely synthesized proteins"/>
    <property type="evidence" value="ECO:0007669"/>
    <property type="project" value="TreeGrafter"/>
</dbReference>
<keyword evidence="2" id="KW-0547">Nucleotide-binding</keyword>
<dbReference type="PANTHER" id="PTHR12169:SF6">
    <property type="entry name" value="AFG1-LIKE ATPASE"/>
    <property type="match status" value="1"/>
</dbReference>